<dbReference type="InterPro" id="IPR009057">
    <property type="entry name" value="Homeodomain-like_sf"/>
</dbReference>
<dbReference type="PANTHER" id="PTHR47893">
    <property type="entry name" value="REGULATORY PROTEIN PCHR"/>
    <property type="match status" value="1"/>
</dbReference>
<dbReference type="EMBL" id="FOLY01000005">
    <property type="protein sequence ID" value="SFC74169.1"/>
    <property type="molecule type" value="Genomic_DNA"/>
</dbReference>
<feature type="domain" description="HTH araC/xylS-type" evidence="4">
    <location>
        <begin position="209"/>
        <end position="306"/>
    </location>
</feature>
<keyword evidence="1" id="KW-0805">Transcription regulation</keyword>
<dbReference type="InterPro" id="IPR018060">
    <property type="entry name" value="HTH_AraC"/>
</dbReference>
<evidence type="ECO:0000256" key="1">
    <source>
        <dbReference type="ARBA" id="ARBA00023015"/>
    </source>
</evidence>
<evidence type="ECO:0000256" key="2">
    <source>
        <dbReference type="ARBA" id="ARBA00023125"/>
    </source>
</evidence>
<dbReference type="PROSITE" id="PS01124">
    <property type="entry name" value="HTH_ARAC_FAMILY_2"/>
    <property type="match status" value="1"/>
</dbReference>
<evidence type="ECO:0000259" key="4">
    <source>
        <dbReference type="PROSITE" id="PS01124"/>
    </source>
</evidence>
<sequence length="312" mass="34479">MTISQRHTVAHFLGYGYRYSIDYRFPRIPASQHAAHTPIANGRVEEIELTSGVDLFISDLDVQQPYQSISKGATSLLVVVMLEGCAHFDTHDQQRWITAGEACCIRLDAGLTLSAFHPAHQRLRILYLSLNAAAIQAWYGTHSPAAALHIWALSPGLKFALEEVVASPEKGDIQRLSLHGLALQVIAQGMARPAARPGEQETSHYQRLELVRHLLDDEPTHDHSLHDLAKRAAMSPSTLHRHFKATYGLTPIDYLRQCRLVMARELLSRGQSVQQAAHGCGYRHASNFITAFKKVYGVSPGALAESSPPTVD</sequence>
<proteinExistence type="predicted"/>
<dbReference type="Proteomes" id="UP000199046">
    <property type="component" value="Unassembled WGS sequence"/>
</dbReference>
<dbReference type="STRING" id="402385.SAMN05421848_2567"/>
<gene>
    <name evidence="5" type="ORF">SAMN05421848_2567</name>
</gene>
<keyword evidence="3" id="KW-0804">Transcription</keyword>
<dbReference type="AlphaFoldDB" id="A0A1I1LMA7"/>
<dbReference type="SMART" id="SM00342">
    <property type="entry name" value="HTH_ARAC"/>
    <property type="match status" value="1"/>
</dbReference>
<dbReference type="Pfam" id="PF12833">
    <property type="entry name" value="HTH_18"/>
    <property type="match status" value="1"/>
</dbReference>
<reference evidence="6" key="1">
    <citation type="submission" date="2016-10" db="EMBL/GenBank/DDBJ databases">
        <authorList>
            <person name="Varghese N."/>
            <person name="Submissions S."/>
        </authorList>
    </citation>
    <scope>NUCLEOTIDE SEQUENCE [LARGE SCALE GENOMIC DNA]</scope>
    <source>
        <strain evidence="6">DSM 23439</strain>
    </source>
</reference>
<evidence type="ECO:0000313" key="5">
    <source>
        <dbReference type="EMBL" id="SFC74169.1"/>
    </source>
</evidence>
<keyword evidence="2 5" id="KW-0238">DNA-binding</keyword>
<dbReference type="InterPro" id="IPR018062">
    <property type="entry name" value="HTH_AraC-typ_CS"/>
</dbReference>
<protein>
    <submittedName>
        <fullName evidence="5">AraC-type DNA-binding protein</fullName>
    </submittedName>
</protein>
<dbReference type="OrthoDB" id="6670788at2"/>
<dbReference type="SUPFAM" id="SSF46689">
    <property type="entry name" value="Homeodomain-like"/>
    <property type="match status" value="2"/>
</dbReference>
<name>A0A1I1LMA7_9GAMM</name>
<evidence type="ECO:0000256" key="3">
    <source>
        <dbReference type="ARBA" id="ARBA00023163"/>
    </source>
</evidence>
<dbReference type="GO" id="GO:0003700">
    <property type="term" value="F:DNA-binding transcription factor activity"/>
    <property type="evidence" value="ECO:0007669"/>
    <property type="project" value="InterPro"/>
</dbReference>
<evidence type="ECO:0000313" key="6">
    <source>
        <dbReference type="Proteomes" id="UP000199046"/>
    </source>
</evidence>
<organism evidence="5 6">
    <name type="scientific">Kushneria avicenniae</name>
    <dbReference type="NCBI Taxonomy" id="402385"/>
    <lineage>
        <taxon>Bacteria</taxon>
        <taxon>Pseudomonadati</taxon>
        <taxon>Pseudomonadota</taxon>
        <taxon>Gammaproteobacteria</taxon>
        <taxon>Oceanospirillales</taxon>
        <taxon>Halomonadaceae</taxon>
        <taxon>Kushneria</taxon>
    </lineage>
</organism>
<dbReference type="RefSeq" id="WP_090134668.1">
    <property type="nucleotide sequence ID" value="NZ_FOLY01000005.1"/>
</dbReference>
<dbReference type="Gene3D" id="1.10.10.60">
    <property type="entry name" value="Homeodomain-like"/>
    <property type="match status" value="2"/>
</dbReference>
<keyword evidence="6" id="KW-1185">Reference proteome</keyword>
<dbReference type="GO" id="GO:0043565">
    <property type="term" value="F:sequence-specific DNA binding"/>
    <property type="evidence" value="ECO:0007669"/>
    <property type="project" value="InterPro"/>
</dbReference>
<dbReference type="PANTHER" id="PTHR47893:SF1">
    <property type="entry name" value="REGULATORY PROTEIN PCHR"/>
    <property type="match status" value="1"/>
</dbReference>
<accession>A0A1I1LMA7</accession>
<dbReference type="InterPro" id="IPR053142">
    <property type="entry name" value="PchR_regulatory_protein"/>
</dbReference>
<dbReference type="PROSITE" id="PS00041">
    <property type="entry name" value="HTH_ARAC_FAMILY_1"/>
    <property type="match status" value="1"/>
</dbReference>